<dbReference type="Pfam" id="PF13637">
    <property type="entry name" value="Ank_4"/>
    <property type="match status" value="1"/>
</dbReference>
<name>A0A6J8CI64_MYTCO</name>
<feature type="repeat" description="ANK" evidence="3">
    <location>
        <begin position="502"/>
        <end position="534"/>
    </location>
</feature>
<feature type="repeat" description="ANK" evidence="3">
    <location>
        <begin position="1173"/>
        <end position="1205"/>
    </location>
</feature>
<dbReference type="SUPFAM" id="SSF52540">
    <property type="entry name" value="P-loop containing nucleoside triphosphate hydrolases"/>
    <property type="match status" value="1"/>
</dbReference>
<dbReference type="InterPro" id="IPR027417">
    <property type="entry name" value="P-loop_NTPase"/>
</dbReference>
<organism evidence="5 6">
    <name type="scientific">Mytilus coruscus</name>
    <name type="common">Sea mussel</name>
    <dbReference type="NCBI Taxonomy" id="42192"/>
    <lineage>
        <taxon>Eukaryota</taxon>
        <taxon>Metazoa</taxon>
        <taxon>Spiralia</taxon>
        <taxon>Lophotrochozoa</taxon>
        <taxon>Mollusca</taxon>
        <taxon>Bivalvia</taxon>
        <taxon>Autobranchia</taxon>
        <taxon>Pteriomorphia</taxon>
        <taxon>Mytilida</taxon>
        <taxon>Mytiloidea</taxon>
        <taxon>Mytilidae</taxon>
        <taxon>Mytilinae</taxon>
        <taxon>Mytilus</taxon>
    </lineage>
</organism>
<dbReference type="EMBL" id="CACVKT020005320">
    <property type="protein sequence ID" value="CAC5394570.1"/>
    <property type="molecule type" value="Genomic_DNA"/>
</dbReference>
<dbReference type="PROSITE" id="PS50088">
    <property type="entry name" value="ANK_REPEAT"/>
    <property type="match status" value="15"/>
</dbReference>
<feature type="repeat" description="ANK" evidence="3">
    <location>
        <begin position="535"/>
        <end position="567"/>
    </location>
</feature>
<dbReference type="SMART" id="SM00248">
    <property type="entry name" value="ANK"/>
    <property type="match status" value="23"/>
</dbReference>
<sequence length="1370" mass="156020">MVAEWKASDGKVVKTTAIKYVKELVKKESIITVTGSSGSGKSTAIHHVALELALHSNYSIIPAHKPNDIVQYYHPDRKQVFVFDDVCGKYALDLQMLNEWSMLTEEITLILKSKMIKIITSCRSYIFQNPHLLNIQLLSSASCNMTSKELSLTTNERLLIGKIFLTEKEILAIKDTVQFTNYDFFPVLCKYYNNKKHGDIKQFFLNPNQFITDDLTHMMKAADQTPFVTLLVFVIYNNKLTETDFYQKKKLKHIIAEISENCDPKPNISIRALKTQIQSFSSSYVEQVGDVFSIMHDKIFDILASFYGNLMFDLILEMSHSQLIRDRYQFISLMEEEDECIIKVPCSKETMYFDRLFEDIKRNFSENVFANRQLQYHSFRKKFVEFIQQKKEIQAHIQALSGTERSPLLTMSDQGYEDVVEMLIDLNLSVNVCDRNRRTSLFLASRKGHIGVVDILLKNNGDPNFVDKDNSSPMYIASCHNQKDIVELLLKNRGDPCLFNKGGRTPLLVSAGEGHREIVYNLLNNRCDPSFRDIDGLTPLLVAVRWGQTEIVDLLLQFHFDPNVRGNDRNSPLHLALSGGYTDIAKLLLKHGSDSLSLNGLNETTLYTAAKNSEMTLKMLLENCTVTGTICTYSLLTALTRCEEHIVKLLLDYQCFPPLKERLPILGLVTLAPLVYSQLFFRRNENLVRLLMDYNFHSDICNWREVNISTISMWLEMKIENVSHNQSKIYDRILGNNVSSGTLFHGYSTSLSMIQGICIEFDNEREENQYKRVMFPFHEATRIGDFDTVSCFIEKKCNPYIYDINNKSVVYIAAEKGSVQLLELLLKTDYLPDPEDTSLCVASYKSHTTIVEILLKKSFNPNVLEDMETPLYTASKNGYTDIVKLLLKYNCNTECKSHMNVSSLYIASCMGHVEIVNLLLEHKSNPNSCNEYNESSLYAAVSYLGLRVLRDKQYIDIVELLLKFGCDPDHFNFDNKTPLYIATSKGNKEVVELLLKSGCSANICDKSFKSPLHIAASLGYTNIVKVLLNYKCNVNLRDVDGNSAFKIACYHGNLPVVKMLLLDNHCDAYNYSNTNESSLLLASRRGHTEIEKNCLGYKQMVDQCDIQNESPLFAASSRGYTDVVHLLLKHKSNPNLYNNKKETALYIASLNGHTDIVNLLLHCSSTVNLCNEENESPLYVAAGAGNINIVESLLANNSEIDMCSDRNVSPLYIATLKGHIKIVELLLQRKCNPDLCDTMKQSPLFVATFFGYKSIVQLLLKNNSNPNMFDQYLETPLLIAAKEGKRDIAKMLLDHGADPYICNTKNESPLYVAARGGRSNIVQLLLEYKCMEDMCYKNDISPRDTAKQNGHYEIVELLTKYRMHKKKRLR</sequence>
<evidence type="ECO:0000259" key="4">
    <source>
        <dbReference type="Pfam" id="PF20720"/>
    </source>
</evidence>
<evidence type="ECO:0000313" key="6">
    <source>
        <dbReference type="Proteomes" id="UP000507470"/>
    </source>
</evidence>
<dbReference type="PANTHER" id="PTHR24198">
    <property type="entry name" value="ANKYRIN REPEAT AND PROTEIN KINASE DOMAIN-CONTAINING PROTEIN"/>
    <property type="match status" value="1"/>
</dbReference>
<feature type="repeat" description="ANK" evidence="3">
    <location>
        <begin position="1239"/>
        <end position="1271"/>
    </location>
</feature>
<dbReference type="Pfam" id="PF20720">
    <property type="entry name" value="nSTAND3"/>
    <property type="match status" value="1"/>
</dbReference>
<dbReference type="PROSITE" id="PS50297">
    <property type="entry name" value="ANK_REP_REGION"/>
    <property type="match status" value="12"/>
</dbReference>
<gene>
    <name evidence="5" type="ORF">MCOR_29305</name>
</gene>
<feature type="repeat" description="ANK" evidence="3">
    <location>
        <begin position="1206"/>
        <end position="1238"/>
    </location>
</feature>
<feature type="repeat" description="ANK" evidence="3">
    <location>
        <begin position="1107"/>
        <end position="1139"/>
    </location>
</feature>
<dbReference type="Proteomes" id="UP000507470">
    <property type="component" value="Unassembled WGS sequence"/>
</dbReference>
<accession>A0A6J8CI64</accession>
<reference evidence="5 6" key="1">
    <citation type="submission" date="2020-06" db="EMBL/GenBank/DDBJ databases">
        <authorList>
            <person name="Li R."/>
            <person name="Bekaert M."/>
        </authorList>
    </citation>
    <scope>NUCLEOTIDE SEQUENCE [LARGE SCALE GENOMIC DNA]</scope>
    <source>
        <strain evidence="6">wild</strain>
    </source>
</reference>
<keyword evidence="1" id="KW-0677">Repeat</keyword>
<feature type="repeat" description="ANK" evidence="3">
    <location>
        <begin position="436"/>
        <end position="468"/>
    </location>
</feature>
<feature type="repeat" description="ANK" evidence="3">
    <location>
        <begin position="1140"/>
        <end position="1172"/>
    </location>
</feature>
<dbReference type="SUPFAM" id="SSF48403">
    <property type="entry name" value="Ankyrin repeat"/>
    <property type="match status" value="3"/>
</dbReference>
<dbReference type="InterPro" id="IPR049050">
    <property type="entry name" value="nSTAND3"/>
</dbReference>
<feature type="repeat" description="ANK" evidence="3">
    <location>
        <begin position="1272"/>
        <end position="1304"/>
    </location>
</feature>
<keyword evidence="2 3" id="KW-0040">ANK repeat</keyword>
<feature type="repeat" description="ANK" evidence="3">
    <location>
        <begin position="1007"/>
        <end position="1039"/>
    </location>
</feature>
<feature type="repeat" description="ANK" evidence="3">
    <location>
        <begin position="1305"/>
        <end position="1327"/>
    </location>
</feature>
<protein>
    <submittedName>
        <fullName evidence="5">ANKRD50</fullName>
    </submittedName>
</protein>
<proteinExistence type="predicted"/>
<evidence type="ECO:0000256" key="1">
    <source>
        <dbReference type="ARBA" id="ARBA00022737"/>
    </source>
</evidence>
<dbReference type="InterPro" id="IPR002110">
    <property type="entry name" value="Ankyrin_rpt"/>
</dbReference>
<dbReference type="PANTHER" id="PTHR24198:SF165">
    <property type="entry name" value="ANKYRIN REPEAT-CONTAINING PROTEIN-RELATED"/>
    <property type="match status" value="1"/>
</dbReference>
<evidence type="ECO:0000256" key="2">
    <source>
        <dbReference type="ARBA" id="ARBA00023043"/>
    </source>
</evidence>
<feature type="repeat" description="ANK" evidence="3">
    <location>
        <begin position="568"/>
        <end position="600"/>
    </location>
</feature>
<feature type="repeat" description="ANK" evidence="3">
    <location>
        <begin position="974"/>
        <end position="1006"/>
    </location>
</feature>
<keyword evidence="6" id="KW-1185">Reference proteome</keyword>
<feature type="repeat" description="ANK" evidence="3">
    <location>
        <begin position="899"/>
        <end position="931"/>
    </location>
</feature>
<feature type="repeat" description="ANK" evidence="3">
    <location>
        <begin position="866"/>
        <end position="898"/>
    </location>
</feature>
<dbReference type="InterPro" id="IPR036770">
    <property type="entry name" value="Ankyrin_rpt-contain_sf"/>
</dbReference>
<feature type="domain" description="Novel STAND NTPase 3" evidence="4">
    <location>
        <begin position="13"/>
        <end position="154"/>
    </location>
</feature>
<dbReference type="Pfam" id="PF12796">
    <property type="entry name" value="Ank_2"/>
    <property type="match status" value="7"/>
</dbReference>
<evidence type="ECO:0000313" key="5">
    <source>
        <dbReference type="EMBL" id="CAC5394570.1"/>
    </source>
</evidence>
<evidence type="ECO:0000256" key="3">
    <source>
        <dbReference type="PROSITE-ProRule" id="PRU00023"/>
    </source>
</evidence>
<dbReference type="OrthoDB" id="539213at2759"/>
<dbReference type="Gene3D" id="1.25.40.20">
    <property type="entry name" value="Ankyrin repeat-containing domain"/>
    <property type="match status" value="5"/>
</dbReference>